<evidence type="ECO:0000256" key="1">
    <source>
        <dbReference type="ARBA" id="ARBA00023125"/>
    </source>
</evidence>
<dbReference type="SUPFAM" id="SSF47413">
    <property type="entry name" value="lambda repressor-like DNA-binding domains"/>
    <property type="match status" value="1"/>
</dbReference>
<dbReference type="RefSeq" id="WP_116722462.1">
    <property type="nucleotide sequence ID" value="NZ_CP011524.1"/>
</dbReference>
<dbReference type="InterPro" id="IPR010982">
    <property type="entry name" value="Lambda_DNA-bd_dom_sf"/>
</dbReference>
<dbReference type="Gene3D" id="1.10.260.40">
    <property type="entry name" value="lambda repressor-like DNA-binding domains"/>
    <property type="match status" value="1"/>
</dbReference>
<evidence type="ECO:0000259" key="2">
    <source>
        <dbReference type="PROSITE" id="PS50943"/>
    </source>
</evidence>
<dbReference type="SMART" id="SM00530">
    <property type="entry name" value="HTH_XRE"/>
    <property type="match status" value="1"/>
</dbReference>
<sequence length="127" mass="14465">MNERIKELRKALGLTQQDFADRIGSVQNTITGYETGRRAPSNQVVALICREFNVNENWLRTGEGQMFIQVSRDEEIAAFIGDVLSGETGDFRRRLISVLARLDTDQWELLEHIAEELAQIEKEGAEQ</sequence>
<dbReference type="EMBL" id="QEKK01000011">
    <property type="protein sequence ID" value="PVY47026.1"/>
    <property type="molecule type" value="Genomic_DNA"/>
</dbReference>
<dbReference type="PANTHER" id="PTHR46558">
    <property type="entry name" value="TRACRIPTIONAL REGULATORY PROTEIN-RELATED-RELATED"/>
    <property type="match status" value="1"/>
</dbReference>
<gene>
    <name evidence="3" type="ORF">C7373_11129</name>
</gene>
<protein>
    <submittedName>
        <fullName evidence="3">Helix-turn-helix protein</fullName>
    </submittedName>
</protein>
<dbReference type="Proteomes" id="UP000245778">
    <property type="component" value="Unassembled WGS sequence"/>
</dbReference>
<organism evidence="3 4">
    <name type="scientific">Intestinimonas butyriciproducens</name>
    <dbReference type="NCBI Taxonomy" id="1297617"/>
    <lineage>
        <taxon>Bacteria</taxon>
        <taxon>Bacillati</taxon>
        <taxon>Bacillota</taxon>
        <taxon>Clostridia</taxon>
        <taxon>Eubacteriales</taxon>
        <taxon>Intestinimonas</taxon>
    </lineage>
</organism>
<dbReference type="PANTHER" id="PTHR46558:SF11">
    <property type="entry name" value="HTH-TYPE TRANSCRIPTIONAL REGULATOR XRE"/>
    <property type="match status" value="1"/>
</dbReference>
<dbReference type="OrthoDB" id="2735991at2"/>
<keyword evidence="1" id="KW-0238">DNA-binding</keyword>
<evidence type="ECO:0000313" key="4">
    <source>
        <dbReference type="Proteomes" id="UP000245778"/>
    </source>
</evidence>
<feature type="domain" description="HTH cro/C1-type" evidence="2">
    <location>
        <begin position="5"/>
        <end position="59"/>
    </location>
</feature>
<dbReference type="CDD" id="cd00093">
    <property type="entry name" value="HTH_XRE"/>
    <property type="match status" value="1"/>
</dbReference>
<dbReference type="GO" id="GO:0003677">
    <property type="term" value="F:DNA binding"/>
    <property type="evidence" value="ECO:0007669"/>
    <property type="project" value="UniProtKB-KW"/>
</dbReference>
<accession>A0A2U1BEG8</accession>
<evidence type="ECO:0000313" key="3">
    <source>
        <dbReference type="EMBL" id="PVY47026.1"/>
    </source>
</evidence>
<dbReference type="InterPro" id="IPR001387">
    <property type="entry name" value="Cro/C1-type_HTH"/>
</dbReference>
<name>A0A2U1BEG8_9FIRM</name>
<dbReference type="Pfam" id="PF01381">
    <property type="entry name" value="HTH_3"/>
    <property type="match status" value="1"/>
</dbReference>
<dbReference type="AlphaFoldDB" id="A0A2U1BEG8"/>
<dbReference type="PROSITE" id="PS50943">
    <property type="entry name" value="HTH_CROC1"/>
    <property type="match status" value="1"/>
</dbReference>
<comment type="caution">
    <text evidence="3">The sequence shown here is derived from an EMBL/GenBank/DDBJ whole genome shotgun (WGS) entry which is preliminary data.</text>
</comment>
<dbReference type="GeneID" id="93229087"/>
<reference evidence="3 4" key="1">
    <citation type="submission" date="2018-04" db="EMBL/GenBank/DDBJ databases">
        <title>Genomic Encyclopedia of Type Strains, Phase IV (KMG-IV): sequencing the most valuable type-strain genomes for metagenomic binning, comparative biology and taxonomic classification.</title>
        <authorList>
            <person name="Goeker M."/>
        </authorList>
    </citation>
    <scope>NUCLEOTIDE SEQUENCE [LARGE SCALE GENOMIC DNA]</scope>
    <source>
        <strain evidence="3 4">DSM 26588</strain>
    </source>
</reference>
<proteinExistence type="predicted"/>